<gene>
    <name evidence="1" type="ORF">N7452_001403</name>
</gene>
<name>A0A9W9R566_PENBR</name>
<dbReference type="EMBL" id="JAPZBQ010000001">
    <property type="protein sequence ID" value="KAJ5352429.1"/>
    <property type="molecule type" value="Genomic_DNA"/>
</dbReference>
<dbReference type="Proteomes" id="UP001147695">
    <property type="component" value="Unassembled WGS sequence"/>
</dbReference>
<protein>
    <submittedName>
        <fullName evidence="1">Uncharacterized protein</fullName>
    </submittedName>
</protein>
<reference evidence="1" key="1">
    <citation type="submission" date="2022-12" db="EMBL/GenBank/DDBJ databases">
        <authorList>
            <person name="Petersen C."/>
        </authorList>
    </citation>
    <scope>NUCLEOTIDE SEQUENCE</scope>
    <source>
        <strain evidence="1">IBT 35673</strain>
    </source>
</reference>
<dbReference type="SUPFAM" id="SSF48239">
    <property type="entry name" value="Terpenoid cyclases/Protein prenyltransferases"/>
    <property type="match status" value="1"/>
</dbReference>
<comment type="caution">
    <text evidence="1">The sequence shown here is derived from an EMBL/GenBank/DDBJ whole genome shotgun (WGS) entry which is preliminary data.</text>
</comment>
<dbReference type="AlphaFoldDB" id="A0A9W9R566"/>
<evidence type="ECO:0000313" key="1">
    <source>
        <dbReference type="EMBL" id="KAJ5352429.1"/>
    </source>
</evidence>
<proteinExistence type="predicted"/>
<dbReference type="InterPro" id="IPR008930">
    <property type="entry name" value="Terpenoid_cyclase/PrenylTrfase"/>
</dbReference>
<reference evidence="1" key="2">
    <citation type="journal article" date="2023" name="IMA Fungus">
        <title>Comparative genomic study of the Penicillium genus elucidates a diverse pangenome and 15 lateral gene transfer events.</title>
        <authorList>
            <person name="Petersen C."/>
            <person name="Sorensen T."/>
            <person name="Nielsen M.R."/>
            <person name="Sondergaard T.E."/>
            <person name="Sorensen J.L."/>
            <person name="Fitzpatrick D.A."/>
            <person name="Frisvad J.C."/>
            <person name="Nielsen K.L."/>
        </authorList>
    </citation>
    <scope>NUCLEOTIDE SEQUENCE</scope>
    <source>
        <strain evidence="1">IBT 35673</strain>
    </source>
</reference>
<evidence type="ECO:0000313" key="2">
    <source>
        <dbReference type="Proteomes" id="UP001147695"/>
    </source>
</evidence>
<accession>A0A9W9R566</accession>
<organism evidence="1 2">
    <name type="scientific">Penicillium brevicompactum</name>
    <dbReference type="NCBI Taxonomy" id="5074"/>
    <lineage>
        <taxon>Eukaryota</taxon>
        <taxon>Fungi</taxon>
        <taxon>Dikarya</taxon>
        <taxon>Ascomycota</taxon>
        <taxon>Pezizomycotina</taxon>
        <taxon>Eurotiomycetes</taxon>
        <taxon>Eurotiomycetidae</taxon>
        <taxon>Eurotiales</taxon>
        <taxon>Aspergillaceae</taxon>
        <taxon>Penicillium</taxon>
    </lineage>
</organism>
<sequence length="530" mass="59696">MMSITRAFFQYLVKLDQGHVKPLPHDLLQNRLPTVLIQAMIRVLLMQCSDGSWGAQQSKEETAYAVLLLQDVMSLPFTKKFRVVCESAIQRARDFLRSKPEVPYSNHLWNAKITCYIPTISRAYILSALNGMACHEFGDTVQSLFVVSTDIVAKQVTLYAKLPSFASVPRWMIEATAIEAQFFSLRMRAINVLNQKCALDSAYHFNLALSLLAGTNREKLFRFLAPGFVETVAELFIILTQIDSHADNEIQKKGQAAFAEYETIVLEAFGEIAVEYPQLAAGTRNGILSPSPPNAERTLDGASLTEAIKYCTSWMSDNPVVKRASLYDRTTLLVEARNLWLSNMFQMHYSTAFHTTCRASPDNFALGGYRFHRWAQGIGADSIFGPVVVAFIVCLVNPGGEDVFPTAIGKYLLQDWTRRTAVESRLRNDYPTWEKDRQNLNINSLDFKEFNDDGAAAHQAGTAKEQLYQIIGYEHDMAERCWEKLRKIAESQSATTMAGLSFFRALANAHLDLCAQRDPYQPYEADPTRT</sequence>